<keyword evidence="3" id="KW-1185">Reference proteome</keyword>
<feature type="region of interest" description="Disordered" evidence="1">
    <location>
        <begin position="65"/>
        <end position="94"/>
    </location>
</feature>
<protein>
    <submittedName>
        <fullName evidence="2">Uncharacterized protein</fullName>
    </submittedName>
</protein>
<dbReference type="AlphaFoldDB" id="A0A316Z5V3"/>
<evidence type="ECO:0000313" key="3">
    <source>
        <dbReference type="Proteomes" id="UP000245946"/>
    </source>
</evidence>
<evidence type="ECO:0000256" key="1">
    <source>
        <dbReference type="SAM" id="MobiDB-lite"/>
    </source>
</evidence>
<feature type="compositionally biased region" description="Basic and acidic residues" evidence="1">
    <location>
        <begin position="69"/>
        <end position="83"/>
    </location>
</feature>
<dbReference type="GeneID" id="37273416"/>
<name>A0A316Z5V3_9BASI</name>
<gene>
    <name evidence="2" type="ORF">FA09DRAFT_86283</name>
</gene>
<dbReference type="RefSeq" id="XP_025596627.1">
    <property type="nucleotide sequence ID" value="XM_025745872.1"/>
</dbReference>
<accession>A0A316Z5V3</accession>
<organism evidence="2 3">
    <name type="scientific">Tilletiopsis washingtonensis</name>
    <dbReference type="NCBI Taxonomy" id="58919"/>
    <lineage>
        <taxon>Eukaryota</taxon>
        <taxon>Fungi</taxon>
        <taxon>Dikarya</taxon>
        <taxon>Basidiomycota</taxon>
        <taxon>Ustilaginomycotina</taxon>
        <taxon>Exobasidiomycetes</taxon>
        <taxon>Entylomatales</taxon>
        <taxon>Entylomatales incertae sedis</taxon>
        <taxon>Tilletiopsis</taxon>
    </lineage>
</organism>
<evidence type="ECO:0000313" key="2">
    <source>
        <dbReference type="EMBL" id="PWN96348.1"/>
    </source>
</evidence>
<dbReference type="EMBL" id="KZ819299">
    <property type="protein sequence ID" value="PWN96348.1"/>
    <property type="molecule type" value="Genomic_DNA"/>
</dbReference>
<sequence>MNLLVVSAVQCCDGCARAAGPKPARVAGPGRAGRAQAAVRAPQCRSGLGFLPASPGRTLLTSETSDMMSEMKSREAGVEDGGGKKQSSAQHISGWLAGHAATRARISSPLTPEGQEWSTCLARTLRDTCLLRP</sequence>
<reference evidence="2 3" key="1">
    <citation type="journal article" date="2018" name="Mol. Biol. Evol.">
        <title>Broad Genomic Sampling Reveals a Smut Pathogenic Ancestry of the Fungal Clade Ustilaginomycotina.</title>
        <authorList>
            <person name="Kijpornyongpan T."/>
            <person name="Mondo S.J."/>
            <person name="Barry K."/>
            <person name="Sandor L."/>
            <person name="Lee J."/>
            <person name="Lipzen A."/>
            <person name="Pangilinan J."/>
            <person name="LaButti K."/>
            <person name="Hainaut M."/>
            <person name="Henrissat B."/>
            <person name="Grigoriev I.V."/>
            <person name="Spatafora J.W."/>
            <person name="Aime M.C."/>
        </authorList>
    </citation>
    <scope>NUCLEOTIDE SEQUENCE [LARGE SCALE GENOMIC DNA]</scope>
    <source>
        <strain evidence="2 3">MCA 4186</strain>
    </source>
</reference>
<dbReference type="Proteomes" id="UP000245946">
    <property type="component" value="Unassembled WGS sequence"/>
</dbReference>
<proteinExistence type="predicted"/>